<evidence type="ECO:0000256" key="3">
    <source>
        <dbReference type="ARBA" id="ARBA00022452"/>
    </source>
</evidence>
<dbReference type="PANTHER" id="PTHR47234:SF3">
    <property type="entry name" value="SECRETIN_TONB SHORT N-TERMINAL DOMAIN-CONTAINING PROTEIN"/>
    <property type="match status" value="1"/>
</dbReference>
<evidence type="ECO:0000256" key="2">
    <source>
        <dbReference type="ARBA" id="ARBA00022448"/>
    </source>
</evidence>
<keyword evidence="3 8" id="KW-1134">Transmembrane beta strand</keyword>
<dbReference type="Pfam" id="PF13620">
    <property type="entry name" value="CarboxypepD_reg"/>
    <property type="match status" value="1"/>
</dbReference>
<dbReference type="Proteomes" id="UP000317691">
    <property type="component" value="Unassembled WGS sequence"/>
</dbReference>
<feature type="domain" description="TonB-dependent receptor plug" evidence="11">
    <location>
        <begin position="151"/>
        <end position="271"/>
    </location>
</feature>
<evidence type="ECO:0000256" key="9">
    <source>
        <dbReference type="RuleBase" id="RU003357"/>
    </source>
</evidence>
<dbReference type="Gene3D" id="2.40.170.20">
    <property type="entry name" value="TonB-dependent receptor, beta-barrel domain"/>
    <property type="match status" value="1"/>
</dbReference>
<gene>
    <name evidence="12" type="ORF">E6K79_02825</name>
</gene>
<evidence type="ECO:0000313" key="12">
    <source>
        <dbReference type="EMBL" id="TMQ66303.1"/>
    </source>
</evidence>
<dbReference type="InterPro" id="IPR012910">
    <property type="entry name" value="Plug_dom"/>
</dbReference>
<dbReference type="GO" id="GO:0030246">
    <property type="term" value="F:carbohydrate binding"/>
    <property type="evidence" value="ECO:0007669"/>
    <property type="project" value="InterPro"/>
</dbReference>
<dbReference type="EMBL" id="VBOZ01000009">
    <property type="protein sequence ID" value="TMQ66303.1"/>
    <property type="molecule type" value="Genomic_DNA"/>
</dbReference>
<accession>A0A538TRQ0</accession>
<keyword evidence="6 8" id="KW-0472">Membrane</keyword>
<keyword evidence="4 8" id="KW-0812">Transmembrane</keyword>
<dbReference type="InterPro" id="IPR039426">
    <property type="entry name" value="TonB-dep_rcpt-like"/>
</dbReference>
<protein>
    <submittedName>
        <fullName evidence="12">PEGA domain-containing protein</fullName>
    </submittedName>
</protein>
<dbReference type="InterPro" id="IPR013784">
    <property type="entry name" value="Carb-bd-like_fold"/>
</dbReference>
<dbReference type="PROSITE" id="PS52016">
    <property type="entry name" value="TONB_DEPENDENT_REC_3"/>
    <property type="match status" value="1"/>
</dbReference>
<organism evidence="12 13">
    <name type="scientific">Eiseniibacteriota bacterium</name>
    <dbReference type="NCBI Taxonomy" id="2212470"/>
    <lineage>
        <taxon>Bacteria</taxon>
        <taxon>Candidatus Eiseniibacteriota</taxon>
    </lineage>
</organism>
<evidence type="ECO:0000259" key="11">
    <source>
        <dbReference type="Pfam" id="PF07715"/>
    </source>
</evidence>
<evidence type="ECO:0000313" key="13">
    <source>
        <dbReference type="Proteomes" id="UP000317691"/>
    </source>
</evidence>
<keyword evidence="5 9" id="KW-0798">TonB box</keyword>
<dbReference type="CDD" id="cd01347">
    <property type="entry name" value="ligand_gated_channel"/>
    <property type="match status" value="1"/>
</dbReference>
<evidence type="ECO:0000259" key="10">
    <source>
        <dbReference type="Pfam" id="PF00593"/>
    </source>
</evidence>
<sequence length="943" mass="99998">MYSGAVRATVVLSQHRSSQGGMMKLVWCIAGIVLWVSMPFAAPIASAQSATITGTIADSTGEALPSAVIRVDDTSLRATSGASGFYRIEGVPAGTHTLRAVLIGYKPASREVTVGPGETVTADFALSRAPILIPATEVVVGSRAPHTAADELAVPVDVYNSEEIVKQGASETTQILQSLSPSINFPRQSVTDATDVVRPFTLRGLSPDHTLVLINGSRRHQTALVNTFAYGTGAGSSGVDMNAIPASAIDRIEVLRDGASAQYGSDAIAGVVNVVTRKGQFTPFVNVAAGRYTPKDYPDDGTTVDVNGGWGLALGSGSLALFGEFLDRQPTNRAWADRFDTSGNGLADSVNSDGQVVIKRNPVPQPNYHWGDGLEKDVLTYGDLLLPLNGVASSQFYAHGGYSFRKGTGDGYRRYADSDRNWPQIYPLGYLPEFDPNVRDYSAVTGIRARPAGWAVDAGASFGHNDFEYNLRNTLNVSLGPCLDAPCAPGADSILGTADDPGIPNKTSFFAGRLKRDETIGSVNASRAINIGLPSALNVAVGAAYRHEKYQIQRGEFASYVDGGDTTQFGGDAPGGSQVFPGFAPSDEAKASRNNVGVYTDLETNLTPKLLANAAGRFENYSDFGSVVTGKLAARLQPSERITLRAAASTGFRAPGLGQIHFSKVVTNFIGGVPEEIGIFPVDHPASRLLGSKPLKEETSVNLSAGLAVSPRNNLTITADYFNIKINDRILLGATFDDDSTLAILGRGGYSGIAGVQYFTNGLDTRTQGVDVNADLHLPLGGTKKLGIAAGANYTKNKITRVDPLPAVLANSAETGLLDVVTRVAIEEERPDWRGTLTADFSDGEFHALGRGSYYGRFASAQPGYCDDCRETYGAKTLVDAEVGYKFSSMDLSIGARNLFDTYPDHPLDDANNNGGTFPWAAASPFGYNGRYVYVRSAIPLTR</sequence>
<dbReference type="SUPFAM" id="SSF56935">
    <property type="entry name" value="Porins"/>
    <property type="match status" value="1"/>
</dbReference>
<feature type="domain" description="TonB-dependent receptor-like beta-barrel" evidence="10">
    <location>
        <begin position="399"/>
        <end position="899"/>
    </location>
</feature>
<evidence type="ECO:0000256" key="7">
    <source>
        <dbReference type="ARBA" id="ARBA00023237"/>
    </source>
</evidence>
<evidence type="ECO:0000256" key="4">
    <source>
        <dbReference type="ARBA" id="ARBA00022692"/>
    </source>
</evidence>
<keyword evidence="7 8" id="KW-0998">Cell outer membrane</keyword>
<dbReference type="InterPro" id="IPR037066">
    <property type="entry name" value="Plug_dom_sf"/>
</dbReference>
<dbReference type="InterPro" id="IPR036942">
    <property type="entry name" value="Beta-barrel_TonB_sf"/>
</dbReference>
<evidence type="ECO:0000256" key="6">
    <source>
        <dbReference type="ARBA" id="ARBA00023136"/>
    </source>
</evidence>
<dbReference type="SUPFAM" id="SSF49452">
    <property type="entry name" value="Starch-binding domain-like"/>
    <property type="match status" value="1"/>
</dbReference>
<reference evidence="12 13" key="1">
    <citation type="journal article" date="2019" name="Nat. Microbiol.">
        <title>Mediterranean grassland soil C-N compound turnover is dependent on rainfall and depth, and is mediated by genomically divergent microorganisms.</title>
        <authorList>
            <person name="Diamond S."/>
            <person name="Andeer P.F."/>
            <person name="Li Z."/>
            <person name="Crits-Christoph A."/>
            <person name="Burstein D."/>
            <person name="Anantharaman K."/>
            <person name="Lane K.R."/>
            <person name="Thomas B.C."/>
            <person name="Pan C."/>
            <person name="Northen T.R."/>
            <person name="Banfield J.F."/>
        </authorList>
    </citation>
    <scope>NUCLEOTIDE SEQUENCE [LARGE SCALE GENOMIC DNA]</scope>
    <source>
        <strain evidence="12">WS_9</strain>
    </source>
</reference>
<dbReference type="InterPro" id="IPR000531">
    <property type="entry name" value="Beta-barrel_TonB"/>
</dbReference>
<dbReference type="PANTHER" id="PTHR47234">
    <property type="match status" value="1"/>
</dbReference>
<evidence type="ECO:0000256" key="1">
    <source>
        <dbReference type="ARBA" id="ARBA00004571"/>
    </source>
</evidence>
<dbReference type="AlphaFoldDB" id="A0A538TRQ0"/>
<dbReference type="GO" id="GO:0009279">
    <property type="term" value="C:cell outer membrane"/>
    <property type="evidence" value="ECO:0007669"/>
    <property type="project" value="UniProtKB-SubCell"/>
</dbReference>
<dbReference type="Pfam" id="PF07715">
    <property type="entry name" value="Plug"/>
    <property type="match status" value="1"/>
</dbReference>
<name>A0A538TRQ0_UNCEI</name>
<comment type="similarity">
    <text evidence="8 9">Belongs to the TonB-dependent receptor family.</text>
</comment>
<evidence type="ECO:0000256" key="5">
    <source>
        <dbReference type="ARBA" id="ARBA00023077"/>
    </source>
</evidence>
<dbReference type="Pfam" id="PF00593">
    <property type="entry name" value="TonB_dep_Rec_b-barrel"/>
    <property type="match status" value="1"/>
</dbReference>
<keyword evidence="2 8" id="KW-0813">Transport</keyword>
<dbReference type="Gene3D" id="2.170.130.10">
    <property type="entry name" value="TonB-dependent receptor, plug domain"/>
    <property type="match status" value="1"/>
</dbReference>
<comment type="caution">
    <text evidence="12">The sequence shown here is derived from an EMBL/GenBank/DDBJ whole genome shotgun (WGS) entry which is preliminary data.</text>
</comment>
<proteinExistence type="inferred from homology"/>
<comment type="subcellular location">
    <subcellularLocation>
        <location evidence="1 8">Cell outer membrane</location>
        <topology evidence="1 8">Multi-pass membrane protein</topology>
    </subcellularLocation>
</comment>
<evidence type="ECO:0000256" key="8">
    <source>
        <dbReference type="PROSITE-ProRule" id="PRU01360"/>
    </source>
</evidence>
<dbReference type="Gene3D" id="2.60.40.1120">
    <property type="entry name" value="Carboxypeptidase-like, regulatory domain"/>
    <property type="match status" value="1"/>
</dbReference>